<gene>
    <name evidence="1" type="ORF">BN52_09040</name>
    <name evidence="2" type="ORF">FC38_GL001196</name>
</gene>
<dbReference type="Pfam" id="PF05037">
    <property type="entry name" value="DUF669"/>
    <property type="match status" value="1"/>
</dbReference>
<name>I7K077_9LACO</name>
<dbReference type="InterPro" id="IPR007731">
    <property type="entry name" value="DUF669"/>
</dbReference>
<dbReference type="OrthoDB" id="1707979at2"/>
<comment type="caution">
    <text evidence="1">The sequence shown here is derived from an EMBL/GenBank/DDBJ whole genome shotgun (WGS) entry which is preliminary data.</text>
</comment>
<reference evidence="1 3" key="1">
    <citation type="submission" date="2012-06" db="EMBL/GenBank/DDBJ databases">
        <title>Draft genome sequence of Lactobacillus gigeriorum CRBIP 24.85T, isolated from chicken crop.</title>
        <authorList>
            <person name="Cousin S."/>
            <person name="Ma L."/>
            <person name="Creno S."/>
            <person name="Clermont D."/>
            <person name="Loux V."/>
            <person name="Bizet C."/>
            <person name="Bouchier C."/>
        </authorList>
    </citation>
    <scope>NUCLEOTIDE SEQUENCE [LARGE SCALE GENOMIC DNA]</scope>
    <source>
        <strain evidence="3">CRBIP 24.85T</strain>
        <strain evidence="1">Type strain: CRBIP 24.85</strain>
    </source>
</reference>
<evidence type="ECO:0000313" key="1">
    <source>
        <dbReference type="EMBL" id="CCI86700.1"/>
    </source>
</evidence>
<evidence type="ECO:0000313" key="4">
    <source>
        <dbReference type="Proteomes" id="UP000051521"/>
    </source>
</evidence>
<dbReference type="EMBL" id="CAKC01000033">
    <property type="protein sequence ID" value="CCI86700.1"/>
    <property type="molecule type" value="Genomic_DNA"/>
</dbReference>
<dbReference type="STRING" id="1423751.FC38_GL001196"/>
<dbReference type="Proteomes" id="UP000009326">
    <property type="component" value="Unassembled WGS sequence"/>
</dbReference>
<evidence type="ECO:0008006" key="5">
    <source>
        <dbReference type="Google" id="ProtNLM"/>
    </source>
</evidence>
<protein>
    <recommendedName>
        <fullName evidence="5">DUF669 domain-containing protein</fullName>
    </recommendedName>
</protein>
<dbReference type="AlphaFoldDB" id="I7K077"/>
<dbReference type="Proteomes" id="UP000051521">
    <property type="component" value="Unassembled WGS sequence"/>
</dbReference>
<keyword evidence="4" id="KW-1185">Reference proteome</keyword>
<accession>I7K077</accession>
<sequence>MGLFTTDYKDLDKNTLVPEGIYECIIDHTEPDATKSGAEYINIALRIRTDLDQAMPDTNGKQHNRLVFANIWRRKKTGEYDQSELSYVMKAAGVPEGVEVRDWNHWSQLLTGKPVRVKVAISKDEYNGRTTERNQIWPNSFAVTKYPLQVQSNPFSGNQGTEVLTNEDIPF</sequence>
<evidence type="ECO:0000313" key="2">
    <source>
        <dbReference type="EMBL" id="KRN10132.1"/>
    </source>
</evidence>
<dbReference type="RefSeq" id="WP_008472721.1">
    <property type="nucleotide sequence ID" value="NZ_AYZO01000034.1"/>
</dbReference>
<proteinExistence type="predicted"/>
<evidence type="ECO:0000313" key="3">
    <source>
        <dbReference type="Proteomes" id="UP000009326"/>
    </source>
</evidence>
<dbReference type="EMBL" id="AYZO01000034">
    <property type="protein sequence ID" value="KRN10132.1"/>
    <property type="molecule type" value="Genomic_DNA"/>
</dbReference>
<dbReference type="PATRIC" id="fig|1423751.3.peg.1235"/>
<reference evidence="2 4" key="2">
    <citation type="journal article" date="2015" name="Genome Announc.">
        <title>Expanding the biotechnology potential of lactobacilli through comparative genomics of 213 strains and associated genera.</title>
        <authorList>
            <person name="Sun Z."/>
            <person name="Harris H.M."/>
            <person name="McCann A."/>
            <person name="Guo C."/>
            <person name="Argimon S."/>
            <person name="Zhang W."/>
            <person name="Yang X."/>
            <person name="Jeffery I.B."/>
            <person name="Cooney J.C."/>
            <person name="Kagawa T.F."/>
            <person name="Liu W."/>
            <person name="Song Y."/>
            <person name="Salvetti E."/>
            <person name="Wrobel A."/>
            <person name="Rasinkangas P."/>
            <person name="Parkhill J."/>
            <person name="Rea M.C."/>
            <person name="O'Sullivan O."/>
            <person name="Ritari J."/>
            <person name="Douillard F.P."/>
            <person name="Paul Ross R."/>
            <person name="Yang R."/>
            <person name="Briner A.E."/>
            <person name="Felis G.E."/>
            <person name="de Vos W.M."/>
            <person name="Barrangou R."/>
            <person name="Klaenhammer T.R."/>
            <person name="Caufield P.W."/>
            <person name="Cui Y."/>
            <person name="Zhang H."/>
            <person name="O'Toole P.W."/>
        </authorList>
    </citation>
    <scope>NUCLEOTIDE SEQUENCE [LARGE SCALE GENOMIC DNA]</scope>
    <source>
        <strain evidence="2 4">DSM 23908</strain>
    </source>
</reference>
<organism evidence="1 3">
    <name type="scientific">Lactobacillus gigeriorum DSM 23908 = CRBIP 24.85</name>
    <dbReference type="NCBI Taxonomy" id="1423751"/>
    <lineage>
        <taxon>Bacteria</taxon>
        <taxon>Bacillati</taxon>
        <taxon>Bacillota</taxon>
        <taxon>Bacilli</taxon>
        <taxon>Lactobacillales</taxon>
        <taxon>Lactobacillaceae</taxon>
        <taxon>Lactobacillus</taxon>
    </lineage>
</organism>